<dbReference type="eggNOG" id="COG0259">
    <property type="taxonomic scope" value="Bacteria"/>
</dbReference>
<evidence type="ECO:0000256" key="2">
    <source>
        <dbReference type="ARBA" id="ARBA00022630"/>
    </source>
</evidence>
<keyword evidence="2 6" id="KW-0285">Flavoprotein</keyword>
<gene>
    <name evidence="6 11" type="primary">pdxH</name>
    <name evidence="10" type="ORF">RGI145_07315</name>
    <name evidence="11" type="ORF">RQ831_08625</name>
</gene>
<dbReference type="RefSeq" id="WP_075797847.1">
    <property type="nucleotide sequence ID" value="NZ_CP015583.1"/>
</dbReference>
<feature type="binding site" evidence="6">
    <location>
        <position position="123"/>
    </location>
    <ligand>
        <name>substrate</name>
    </ligand>
</feature>
<dbReference type="KEGG" id="rgi:RGI145_07315"/>
<dbReference type="GO" id="GO:0004733">
    <property type="term" value="F:pyridoxamine phosphate oxidase activity"/>
    <property type="evidence" value="ECO:0007669"/>
    <property type="project" value="UniProtKB-UniRule"/>
</dbReference>
<keyword evidence="13" id="KW-1185">Reference proteome</keyword>
<feature type="binding site" evidence="6 7">
    <location>
        <position position="74"/>
    </location>
    <ligand>
        <name>FMN</name>
        <dbReference type="ChEBI" id="CHEBI:58210"/>
    </ligand>
</feature>
<evidence type="ECO:0000259" key="8">
    <source>
        <dbReference type="Pfam" id="PF01243"/>
    </source>
</evidence>
<feature type="binding site" evidence="6">
    <location>
        <begin position="183"/>
        <end position="185"/>
    </location>
    <ligand>
        <name>substrate</name>
    </ligand>
</feature>
<comment type="subunit">
    <text evidence="6">Homodimer.</text>
</comment>
<keyword evidence="4 6" id="KW-0560">Oxidoreductase</keyword>
<dbReference type="GO" id="GO:0010181">
    <property type="term" value="F:FMN binding"/>
    <property type="evidence" value="ECO:0007669"/>
    <property type="project" value="UniProtKB-UniRule"/>
</dbReference>
<evidence type="ECO:0000256" key="4">
    <source>
        <dbReference type="ARBA" id="ARBA00023002"/>
    </source>
</evidence>
<feature type="binding site" evidence="6 7">
    <location>
        <position position="75"/>
    </location>
    <ligand>
        <name>FMN</name>
        <dbReference type="ChEBI" id="CHEBI:58210"/>
    </ligand>
</feature>
<dbReference type="Pfam" id="PF01243">
    <property type="entry name" value="PNPOx_N"/>
    <property type="match status" value="1"/>
</dbReference>
<dbReference type="InterPro" id="IPR012349">
    <property type="entry name" value="Split_barrel_FMN-bd"/>
</dbReference>
<feature type="binding site" evidence="6">
    <location>
        <position position="58"/>
    </location>
    <ligand>
        <name>substrate</name>
    </ligand>
</feature>
<evidence type="ECO:0000313" key="12">
    <source>
        <dbReference type="Proteomes" id="UP000185494"/>
    </source>
</evidence>
<feature type="domain" description="Pyridoxamine 5'-phosphate oxidase N-terminal" evidence="8">
    <location>
        <begin position="33"/>
        <end position="151"/>
    </location>
</feature>
<keyword evidence="5 6" id="KW-0664">Pyridoxine biosynthesis</keyword>
<evidence type="ECO:0000256" key="3">
    <source>
        <dbReference type="ARBA" id="ARBA00022643"/>
    </source>
</evidence>
<dbReference type="EMBL" id="CP015583">
    <property type="protein sequence ID" value="APT56932.1"/>
    <property type="molecule type" value="Genomic_DNA"/>
</dbReference>
<feature type="binding site" evidence="6 7">
    <location>
        <position position="97"/>
    </location>
    <ligand>
        <name>FMN</name>
        <dbReference type="ChEBI" id="CHEBI:58210"/>
    </ligand>
</feature>
<dbReference type="PIRSF" id="PIRSF000190">
    <property type="entry name" value="Pyd_amn-ph_oxd"/>
    <property type="match status" value="1"/>
</dbReference>
<feature type="binding site" evidence="6">
    <location>
        <position position="115"/>
    </location>
    <ligand>
        <name>substrate</name>
    </ligand>
</feature>
<protein>
    <recommendedName>
        <fullName evidence="6">Pyridoxine/pyridoxamine 5'-phosphate oxidase</fullName>
        <ecNumber evidence="6">1.4.3.5</ecNumber>
    </recommendedName>
    <alternativeName>
        <fullName evidence="6">PNP/PMP oxidase</fullName>
        <shortName evidence="6">PNPOx</shortName>
    </alternativeName>
    <alternativeName>
        <fullName evidence="6">Pyridoxal 5'-phosphate synthase</fullName>
    </alternativeName>
</protein>
<dbReference type="AlphaFoldDB" id="A0A1L7ADT3"/>
<reference evidence="11" key="3">
    <citation type="submission" date="2023-09" db="EMBL/GenBank/DDBJ databases">
        <authorList>
            <person name="Schober I."/>
            <person name="Bunk B."/>
        </authorList>
    </citation>
    <scope>NUCLEOTIDE SEQUENCE</scope>
    <source>
        <strain evidence="11">DSM 103800</strain>
    </source>
</reference>
<feature type="binding site" evidence="6 7">
    <location>
        <position position="177"/>
    </location>
    <ligand>
        <name>FMN</name>
        <dbReference type="ChEBI" id="CHEBI:58210"/>
    </ligand>
</feature>
<evidence type="ECO:0000256" key="5">
    <source>
        <dbReference type="ARBA" id="ARBA00023096"/>
    </source>
</evidence>
<dbReference type="EC" id="1.4.3.5" evidence="6"/>
<dbReference type="PROSITE" id="PS01064">
    <property type="entry name" value="PYRIDOX_OXIDASE"/>
    <property type="match status" value="1"/>
</dbReference>
<evidence type="ECO:0000313" key="11">
    <source>
        <dbReference type="EMBL" id="MDT8331118.1"/>
    </source>
</evidence>
<evidence type="ECO:0000256" key="7">
    <source>
        <dbReference type="PIRSR" id="PIRSR000190-2"/>
    </source>
</evidence>
<dbReference type="NCBIfam" id="NF004231">
    <property type="entry name" value="PRK05679.1"/>
    <property type="match status" value="1"/>
</dbReference>
<comment type="catalytic activity">
    <reaction evidence="6">
        <text>pyridoxine 5'-phosphate + O2 = pyridoxal 5'-phosphate + H2O2</text>
        <dbReference type="Rhea" id="RHEA:15149"/>
        <dbReference type="ChEBI" id="CHEBI:15379"/>
        <dbReference type="ChEBI" id="CHEBI:16240"/>
        <dbReference type="ChEBI" id="CHEBI:58589"/>
        <dbReference type="ChEBI" id="CHEBI:597326"/>
        <dbReference type="EC" id="1.4.3.5"/>
    </reaction>
</comment>
<accession>A0A1L7ADT3</accession>
<comment type="pathway">
    <text evidence="6">Cofactor metabolism; pyridoxal 5'-phosphate salvage; pyridoxal 5'-phosphate from pyridoxine 5'-phosphate: step 1/1.</text>
</comment>
<evidence type="ECO:0000256" key="6">
    <source>
        <dbReference type="HAMAP-Rule" id="MF_01629"/>
    </source>
</evidence>
<dbReference type="InterPro" id="IPR000659">
    <property type="entry name" value="Pyridox_Oxase"/>
</dbReference>
<evidence type="ECO:0000313" key="13">
    <source>
        <dbReference type="Proteomes" id="UP001258945"/>
    </source>
</evidence>
<dbReference type="Gene3D" id="2.30.110.10">
    <property type="entry name" value="Electron Transport, Fmn-binding Protein, Chain A"/>
    <property type="match status" value="1"/>
</dbReference>
<dbReference type="Proteomes" id="UP001258945">
    <property type="component" value="Unassembled WGS sequence"/>
</dbReference>
<dbReference type="UniPathway" id="UPA01068">
    <property type="reaction ID" value="UER00304"/>
</dbReference>
<feature type="domain" description="Pyridoxine 5'-phosphate oxidase dimerisation C-terminal" evidence="9">
    <location>
        <begin position="164"/>
        <end position="204"/>
    </location>
</feature>
<reference evidence="11 13" key="2">
    <citation type="journal article" date="2019" name="Microb. Pathog.">
        <title>Comparison of VITEK 2, MALDI-TOF MS, 16S rRNA gene sequencing, and whole-genome sequencing for identification of Roseomonas mucosa.</title>
        <authorList>
            <person name="Rudolph W.W."/>
            <person name="Gunzer F."/>
            <person name="Trauth M."/>
            <person name="Bunk B."/>
            <person name="Bigge R."/>
            <person name="Schrottner P."/>
        </authorList>
    </citation>
    <scope>NUCLEOTIDE SEQUENCE [LARGE SCALE GENOMIC DNA]</scope>
    <source>
        <strain evidence="11 13">DSM 103800</strain>
    </source>
</reference>
<feature type="binding site" evidence="6 7">
    <location>
        <position position="187"/>
    </location>
    <ligand>
        <name>FMN</name>
        <dbReference type="ChEBI" id="CHEBI:58210"/>
    </ligand>
</feature>
<dbReference type="PANTHER" id="PTHR10851:SF0">
    <property type="entry name" value="PYRIDOXINE-5'-PHOSPHATE OXIDASE"/>
    <property type="match status" value="1"/>
</dbReference>
<keyword evidence="3 6" id="KW-0288">FMN</keyword>
<dbReference type="SUPFAM" id="SSF50475">
    <property type="entry name" value="FMN-binding split barrel"/>
    <property type="match status" value="1"/>
</dbReference>
<dbReference type="InterPro" id="IPR019740">
    <property type="entry name" value="Pyridox_Oxase_CS"/>
</dbReference>
<dbReference type="NCBIfam" id="TIGR00558">
    <property type="entry name" value="pdxH"/>
    <property type="match status" value="1"/>
</dbReference>
<dbReference type="InterPro" id="IPR019576">
    <property type="entry name" value="Pyridoxamine_oxidase_dimer_C"/>
</dbReference>
<dbReference type="PANTHER" id="PTHR10851">
    <property type="entry name" value="PYRIDOXINE-5-PHOSPHATE OXIDASE"/>
    <property type="match status" value="1"/>
</dbReference>
<dbReference type="STRING" id="257708.RGI145_07315"/>
<dbReference type="Proteomes" id="UP000185494">
    <property type="component" value="Chromosome 1"/>
</dbReference>
<name>A0A1L7ADT3_9PROT</name>
<dbReference type="GO" id="GO:0008615">
    <property type="term" value="P:pyridoxine biosynthetic process"/>
    <property type="evidence" value="ECO:0007669"/>
    <property type="project" value="UniProtKB-UniRule"/>
</dbReference>
<proteinExistence type="inferred from homology"/>
<comment type="caution">
    <text evidence="6">Lacks conserved residue(s) required for the propagation of feature annotation.</text>
</comment>
<organism evidence="10 12">
    <name type="scientific">Roseomonas gilardii</name>
    <dbReference type="NCBI Taxonomy" id="257708"/>
    <lineage>
        <taxon>Bacteria</taxon>
        <taxon>Pseudomonadati</taxon>
        <taxon>Pseudomonadota</taxon>
        <taxon>Alphaproteobacteria</taxon>
        <taxon>Acetobacterales</taxon>
        <taxon>Roseomonadaceae</taxon>
        <taxon>Roseomonas</taxon>
    </lineage>
</organism>
<comment type="pathway">
    <text evidence="6">Cofactor metabolism; pyridoxal 5'-phosphate salvage; pyridoxal 5'-phosphate from pyridoxamine 5'-phosphate: step 1/1.</text>
</comment>
<evidence type="ECO:0000259" key="9">
    <source>
        <dbReference type="Pfam" id="PF10590"/>
    </source>
</evidence>
<comment type="function">
    <text evidence="6">Catalyzes the oxidation of either pyridoxine 5'-phosphate (PNP) or pyridoxamine 5'-phosphate (PMP) into pyridoxal 5'-phosphate (PLP).</text>
</comment>
<dbReference type="Pfam" id="PF10590">
    <property type="entry name" value="PNP_phzG_C"/>
    <property type="match status" value="1"/>
</dbReference>
<reference evidence="10 12" key="1">
    <citation type="submission" date="2016-05" db="EMBL/GenBank/DDBJ databases">
        <title>Complete Genome and Methylome Analysis of Psychrotrophic Bacterial Isolates from Antarctic Lake Untersee.</title>
        <authorList>
            <person name="Fomenkov A."/>
            <person name="Akimov V.N."/>
            <person name="Vasilyeva L.V."/>
            <person name="Andersen D."/>
            <person name="Vincze T."/>
            <person name="Roberts R.J."/>
        </authorList>
    </citation>
    <scope>NUCLEOTIDE SEQUENCE [LARGE SCALE GENOMIC DNA]</scope>
    <source>
        <strain evidence="10 12">U14-5</strain>
    </source>
</reference>
<evidence type="ECO:0000313" key="10">
    <source>
        <dbReference type="EMBL" id="APT56932.1"/>
    </source>
</evidence>
<evidence type="ECO:0000256" key="1">
    <source>
        <dbReference type="ARBA" id="ARBA00007301"/>
    </source>
</evidence>
<dbReference type="InterPro" id="IPR011576">
    <property type="entry name" value="Pyridox_Oxase_N"/>
</dbReference>
<dbReference type="EMBL" id="JAVVDO010000010">
    <property type="protein sequence ID" value="MDT8331118.1"/>
    <property type="molecule type" value="Genomic_DNA"/>
</dbReference>
<sequence>MNATLDANTDFTLTTDPVALFGEWMRAAEASEPNDPNAMCLATVGADGRPAARIVLLKSVDGDGFMFHSHYTGRKGRELEANPYAALCFHWKSLHRQVRVEGRVEQATPAESDAYYASRARISRLGAWASRQSEPLADRAELEARLREAEQRFSGEEVPRPEHWGGFRLVPDSIEFWQDAPYRLHDRVVFTRDGEGWGRQRLYP</sequence>
<comment type="similarity">
    <text evidence="1 6">Belongs to the pyridoxamine 5'-phosphate oxidase family.</text>
</comment>
<comment type="cofactor">
    <cofactor evidence="6 7">
        <name>FMN</name>
        <dbReference type="ChEBI" id="CHEBI:58210"/>
    </cofactor>
    <text evidence="6 7">Binds 1 FMN per subunit.</text>
</comment>
<feature type="binding site" evidence="6 7">
    <location>
        <begin position="53"/>
        <end position="58"/>
    </location>
    <ligand>
        <name>FMN</name>
        <dbReference type="ChEBI" id="CHEBI:58210"/>
    </ligand>
</feature>
<comment type="catalytic activity">
    <reaction evidence="6">
        <text>pyridoxamine 5'-phosphate + O2 + H2O = pyridoxal 5'-phosphate + H2O2 + NH4(+)</text>
        <dbReference type="Rhea" id="RHEA:15817"/>
        <dbReference type="ChEBI" id="CHEBI:15377"/>
        <dbReference type="ChEBI" id="CHEBI:15379"/>
        <dbReference type="ChEBI" id="CHEBI:16240"/>
        <dbReference type="ChEBI" id="CHEBI:28938"/>
        <dbReference type="ChEBI" id="CHEBI:58451"/>
        <dbReference type="ChEBI" id="CHEBI:597326"/>
        <dbReference type="EC" id="1.4.3.5"/>
    </reaction>
</comment>
<dbReference type="HAMAP" id="MF_01629">
    <property type="entry name" value="PdxH"/>
    <property type="match status" value="1"/>
</dbReference>
<feature type="binding site" evidence="6 7">
    <location>
        <begin position="132"/>
        <end position="133"/>
    </location>
    <ligand>
        <name>FMN</name>
        <dbReference type="ChEBI" id="CHEBI:58210"/>
    </ligand>
</feature>
<feature type="binding site" evidence="6">
    <location>
        <position position="119"/>
    </location>
    <ligand>
        <name>substrate</name>
    </ligand>
</feature>